<dbReference type="AlphaFoldDB" id="A0A8K0P866"/>
<evidence type="ECO:0000313" key="1">
    <source>
        <dbReference type="EMBL" id="KAG8236722.1"/>
    </source>
</evidence>
<keyword evidence="2" id="KW-1185">Reference proteome</keyword>
<reference evidence="1" key="2">
    <citation type="submission" date="2017-10" db="EMBL/GenBank/DDBJ databases">
        <title>Ladona fulva Genome sequencing and assembly.</title>
        <authorList>
            <person name="Murali S."/>
            <person name="Richards S."/>
            <person name="Bandaranaike D."/>
            <person name="Bellair M."/>
            <person name="Blankenburg K."/>
            <person name="Chao H."/>
            <person name="Dinh H."/>
            <person name="Doddapaneni H."/>
            <person name="Dugan-Rocha S."/>
            <person name="Elkadiri S."/>
            <person name="Gnanaolivu R."/>
            <person name="Hernandez B."/>
            <person name="Skinner E."/>
            <person name="Javaid M."/>
            <person name="Lee S."/>
            <person name="Li M."/>
            <person name="Ming W."/>
            <person name="Munidasa M."/>
            <person name="Muniz J."/>
            <person name="Nguyen L."/>
            <person name="Hughes D."/>
            <person name="Osuji N."/>
            <person name="Pu L.-L."/>
            <person name="Puazo M."/>
            <person name="Qu C."/>
            <person name="Quiroz J."/>
            <person name="Raj R."/>
            <person name="Weissenberger G."/>
            <person name="Xin Y."/>
            <person name="Zou X."/>
            <person name="Han Y."/>
            <person name="Worley K."/>
            <person name="Muzny D."/>
            <person name="Gibbs R."/>
        </authorList>
    </citation>
    <scope>NUCLEOTIDE SEQUENCE</scope>
    <source>
        <strain evidence="1">Sampled in the wild</strain>
    </source>
</reference>
<dbReference type="OrthoDB" id="5596951at2759"/>
<reference evidence="1" key="1">
    <citation type="submission" date="2013-04" db="EMBL/GenBank/DDBJ databases">
        <authorList>
            <person name="Qu J."/>
            <person name="Murali S.C."/>
            <person name="Bandaranaike D."/>
            <person name="Bellair M."/>
            <person name="Blankenburg K."/>
            <person name="Chao H."/>
            <person name="Dinh H."/>
            <person name="Doddapaneni H."/>
            <person name="Downs B."/>
            <person name="Dugan-Rocha S."/>
            <person name="Elkadiri S."/>
            <person name="Gnanaolivu R.D."/>
            <person name="Hernandez B."/>
            <person name="Javaid M."/>
            <person name="Jayaseelan J.C."/>
            <person name="Lee S."/>
            <person name="Li M."/>
            <person name="Ming W."/>
            <person name="Munidasa M."/>
            <person name="Muniz J."/>
            <person name="Nguyen L."/>
            <person name="Ongeri F."/>
            <person name="Osuji N."/>
            <person name="Pu L.-L."/>
            <person name="Puazo M."/>
            <person name="Qu C."/>
            <person name="Quiroz J."/>
            <person name="Raj R."/>
            <person name="Weissenberger G."/>
            <person name="Xin Y."/>
            <person name="Zou X."/>
            <person name="Han Y."/>
            <person name="Richards S."/>
            <person name="Worley K."/>
            <person name="Muzny D."/>
            <person name="Gibbs R."/>
        </authorList>
    </citation>
    <scope>NUCLEOTIDE SEQUENCE</scope>
    <source>
        <strain evidence="1">Sampled in the wild</strain>
    </source>
</reference>
<name>A0A8K0P866_LADFU</name>
<sequence>MMKIVSFSGITNFDLLGDFGKIEWLGNFKIVLMYNLVFATSTTICLVNKFTSTVRKELCVRLKLFLMSLLTKDAPRLSISHTSAIPPFAAKED</sequence>
<dbReference type="Proteomes" id="UP000792457">
    <property type="component" value="Unassembled WGS sequence"/>
</dbReference>
<evidence type="ECO:0000313" key="2">
    <source>
        <dbReference type="Proteomes" id="UP000792457"/>
    </source>
</evidence>
<dbReference type="PANTHER" id="PTHR12625:SF0">
    <property type="entry name" value="PROTEIN LILIPOD"/>
    <property type="match status" value="1"/>
</dbReference>
<gene>
    <name evidence="1" type="ORF">J437_LFUL014217</name>
</gene>
<dbReference type="GO" id="GO:0004888">
    <property type="term" value="F:transmembrane signaling receptor activity"/>
    <property type="evidence" value="ECO:0007669"/>
    <property type="project" value="TreeGrafter"/>
</dbReference>
<dbReference type="PANTHER" id="PTHR12625">
    <property type="entry name" value="LIPOCALIN-1 INTERACTING MEMBRANE RECEPTOR LIMR"/>
    <property type="match status" value="1"/>
</dbReference>
<dbReference type="GO" id="GO:0005886">
    <property type="term" value="C:plasma membrane"/>
    <property type="evidence" value="ECO:0007669"/>
    <property type="project" value="TreeGrafter"/>
</dbReference>
<dbReference type="InterPro" id="IPR008075">
    <property type="entry name" value="LIMR"/>
</dbReference>
<organism evidence="1 2">
    <name type="scientific">Ladona fulva</name>
    <name type="common">Scarce chaser dragonfly</name>
    <name type="synonym">Libellula fulva</name>
    <dbReference type="NCBI Taxonomy" id="123851"/>
    <lineage>
        <taxon>Eukaryota</taxon>
        <taxon>Metazoa</taxon>
        <taxon>Ecdysozoa</taxon>
        <taxon>Arthropoda</taxon>
        <taxon>Hexapoda</taxon>
        <taxon>Insecta</taxon>
        <taxon>Pterygota</taxon>
        <taxon>Palaeoptera</taxon>
        <taxon>Odonata</taxon>
        <taxon>Epiprocta</taxon>
        <taxon>Anisoptera</taxon>
        <taxon>Libelluloidea</taxon>
        <taxon>Libellulidae</taxon>
        <taxon>Ladona</taxon>
    </lineage>
</organism>
<dbReference type="GO" id="GO:0007165">
    <property type="term" value="P:signal transduction"/>
    <property type="evidence" value="ECO:0007669"/>
    <property type="project" value="TreeGrafter"/>
</dbReference>
<comment type="caution">
    <text evidence="1">The sequence shown here is derived from an EMBL/GenBank/DDBJ whole genome shotgun (WGS) entry which is preliminary data.</text>
</comment>
<proteinExistence type="predicted"/>
<protein>
    <submittedName>
        <fullName evidence="1">Uncharacterized protein</fullName>
    </submittedName>
</protein>
<dbReference type="EMBL" id="KZ309069">
    <property type="protein sequence ID" value="KAG8236722.1"/>
    <property type="molecule type" value="Genomic_DNA"/>
</dbReference>
<accession>A0A8K0P866</accession>